<protein>
    <submittedName>
        <fullName evidence="1">Uncharacterized protein</fullName>
    </submittedName>
</protein>
<dbReference type="SUPFAM" id="SSF52047">
    <property type="entry name" value="RNI-like"/>
    <property type="match status" value="1"/>
</dbReference>
<evidence type="ECO:0000313" key="1">
    <source>
        <dbReference type="EMBL" id="KAF6754567.1"/>
    </source>
</evidence>
<gene>
    <name evidence="1" type="ORF">DFP72DRAFT_373867</name>
</gene>
<sequence>METLARQTEMLELWLARTAGATVDLKFTFTSAFKQRHSYYIDSLDFSSPEAINIIQVVSPHASHIRSFDSILSIYWQPHLEATGVTFPILSRLAIREYPEEERIILNQPDYSKLDLGPSAFPMLSEVEIEGPLEQIGIKLPWDQLTTLGTRGRLAVSNVHALKPRMRQASFLCISQSDFGYYSPLPTTPLPGTQRTRNLERLSLSGDASGPFGTIELLAKLGRVPLKSLHIQAFHEPDGGGHWTRWSYSQRYTHLLLEVVPVYRYSLRELSLVDALFEAEPLGDLLSHLPELVKLRLVSSVLDPIVEPGGLMLRLESGELLPQLETLDISGVLTLSDHELLAFFVSRCGSTKRLSVGCLKEDSGKGVDSGPTIGKIRDVQIRYRNPRETLSEELLSGCMNLSRRGIGISLVVGEVKYT</sequence>
<dbReference type="EMBL" id="JACGCI010000034">
    <property type="protein sequence ID" value="KAF6754567.1"/>
    <property type="molecule type" value="Genomic_DNA"/>
</dbReference>
<name>A0A8H6HYA4_9AGAR</name>
<evidence type="ECO:0000313" key="2">
    <source>
        <dbReference type="Proteomes" id="UP000521943"/>
    </source>
</evidence>
<keyword evidence="2" id="KW-1185">Reference proteome</keyword>
<reference evidence="1 2" key="1">
    <citation type="submission" date="2020-07" db="EMBL/GenBank/DDBJ databases">
        <title>Comparative genomics of pyrophilous fungi reveals a link between fire events and developmental genes.</title>
        <authorList>
            <consortium name="DOE Joint Genome Institute"/>
            <person name="Steindorff A.S."/>
            <person name="Carver A."/>
            <person name="Calhoun S."/>
            <person name="Stillman K."/>
            <person name="Liu H."/>
            <person name="Lipzen A."/>
            <person name="Pangilinan J."/>
            <person name="Labutti K."/>
            <person name="Bruns T.D."/>
            <person name="Grigoriev I.V."/>
        </authorList>
    </citation>
    <scope>NUCLEOTIDE SEQUENCE [LARGE SCALE GENOMIC DNA]</scope>
    <source>
        <strain evidence="1 2">CBS 144469</strain>
    </source>
</reference>
<dbReference type="AlphaFoldDB" id="A0A8H6HYA4"/>
<organism evidence="1 2">
    <name type="scientific">Ephemerocybe angulata</name>
    <dbReference type="NCBI Taxonomy" id="980116"/>
    <lineage>
        <taxon>Eukaryota</taxon>
        <taxon>Fungi</taxon>
        <taxon>Dikarya</taxon>
        <taxon>Basidiomycota</taxon>
        <taxon>Agaricomycotina</taxon>
        <taxon>Agaricomycetes</taxon>
        <taxon>Agaricomycetidae</taxon>
        <taxon>Agaricales</taxon>
        <taxon>Agaricineae</taxon>
        <taxon>Psathyrellaceae</taxon>
        <taxon>Ephemerocybe</taxon>
    </lineage>
</organism>
<proteinExistence type="predicted"/>
<comment type="caution">
    <text evidence="1">The sequence shown here is derived from an EMBL/GenBank/DDBJ whole genome shotgun (WGS) entry which is preliminary data.</text>
</comment>
<accession>A0A8H6HYA4</accession>
<dbReference type="Proteomes" id="UP000521943">
    <property type="component" value="Unassembled WGS sequence"/>
</dbReference>
<dbReference type="Gene3D" id="3.80.10.10">
    <property type="entry name" value="Ribonuclease Inhibitor"/>
    <property type="match status" value="1"/>
</dbReference>
<dbReference type="InterPro" id="IPR032675">
    <property type="entry name" value="LRR_dom_sf"/>
</dbReference>